<accession>A0ABU5YAD3</accession>
<evidence type="ECO:0000313" key="2">
    <source>
        <dbReference type="Proteomes" id="UP001324270"/>
    </source>
</evidence>
<protein>
    <recommendedName>
        <fullName evidence="3">Lipoprotein</fullName>
    </recommendedName>
</protein>
<organism evidence="1 2">
    <name type="scientific">Capnocytophaga gingivalis</name>
    <dbReference type="NCBI Taxonomy" id="1017"/>
    <lineage>
        <taxon>Bacteria</taxon>
        <taxon>Pseudomonadati</taxon>
        <taxon>Bacteroidota</taxon>
        <taxon>Flavobacteriia</taxon>
        <taxon>Flavobacteriales</taxon>
        <taxon>Flavobacteriaceae</taxon>
        <taxon>Capnocytophaga</taxon>
    </lineage>
</organism>
<proteinExistence type="predicted"/>
<dbReference type="RefSeq" id="WP_323978878.1">
    <property type="nucleotide sequence ID" value="NZ_JAYKBV010000003.1"/>
</dbReference>
<dbReference type="EMBL" id="JAYKBV010000003">
    <property type="protein sequence ID" value="MEB3039638.1"/>
    <property type="molecule type" value="Genomic_DNA"/>
</dbReference>
<gene>
    <name evidence="1" type="ORF">VJJ49_02870</name>
</gene>
<evidence type="ECO:0008006" key="3">
    <source>
        <dbReference type="Google" id="ProtNLM"/>
    </source>
</evidence>
<sequence length="325" mass="37769">MKKIHLLIVIILTFLSCKERIKMEKIANLYKEVKYHEQAISYQAEYFIGGCNFEILINGFPIERYYGLGNGALSASVPINTEILKSGLQSWKIRIFPIHINGIPQKMIEGGARVQLKIQAIRFKDNGDIEKISTPVIDFEVPLKKEKETGKNIFVDMGKPYVEYCGTFQANVPYQLKGWQDGEKFDLSDSLNLKKEVLNKFNELRNMIINKEENKFEESILYKEKEVAQALFMTEKESKDIAKFYTAAFDGTLQNFNMTSIDNEELVYYCEDRVVTLLFTAMKCPRCKGEPVLVGRYEEENRKKVRIFPIYLYRPKGKKELEVIR</sequence>
<keyword evidence="2" id="KW-1185">Reference proteome</keyword>
<dbReference type="Proteomes" id="UP001324270">
    <property type="component" value="Unassembled WGS sequence"/>
</dbReference>
<comment type="caution">
    <text evidence="1">The sequence shown here is derived from an EMBL/GenBank/DDBJ whole genome shotgun (WGS) entry which is preliminary data.</text>
</comment>
<name>A0ABU5YAD3_9FLAO</name>
<evidence type="ECO:0000313" key="1">
    <source>
        <dbReference type="EMBL" id="MEB3039638.1"/>
    </source>
</evidence>
<dbReference type="PROSITE" id="PS51257">
    <property type="entry name" value="PROKAR_LIPOPROTEIN"/>
    <property type="match status" value="1"/>
</dbReference>
<reference evidence="1 2" key="1">
    <citation type="submission" date="2023-12" db="EMBL/GenBank/DDBJ databases">
        <title>Genomic sequences of Capnocytophaga and Parvimonas strains.</title>
        <authorList>
            <person name="Watt R.M."/>
            <person name="Wang M."/>
            <person name="Yang T."/>
            <person name="Tong W.M."/>
        </authorList>
    </citation>
    <scope>NUCLEOTIDE SEQUENCE [LARGE SCALE GENOMIC DNA]</scope>
    <source>
        <strain evidence="1 2">CCUG 13156</strain>
    </source>
</reference>